<comment type="catalytic activity">
    <reaction evidence="32">
        <text>a diacylglycerol + H2O = a monoacylglycerol + a fatty acid + H(+)</text>
        <dbReference type="Rhea" id="RHEA:32731"/>
        <dbReference type="ChEBI" id="CHEBI:15377"/>
        <dbReference type="ChEBI" id="CHEBI:15378"/>
        <dbReference type="ChEBI" id="CHEBI:17408"/>
        <dbReference type="ChEBI" id="CHEBI:18035"/>
        <dbReference type="ChEBI" id="CHEBI:28868"/>
        <dbReference type="EC" id="3.1.1.79"/>
    </reaction>
</comment>
<keyword evidence="21" id="KW-0472">Membrane</keyword>
<evidence type="ECO:0000259" key="45">
    <source>
        <dbReference type="Pfam" id="PF07859"/>
    </source>
</evidence>
<comment type="catalytic activity">
    <reaction evidence="2">
        <text>Hydrolyzes glycerol monoesters of long-chain fatty acids.</text>
        <dbReference type="EC" id="3.1.1.23"/>
    </reaction>
</comment>
<dbReference type="Pfam" id="PF07859">
    <property type="entry name" value="Abhydrolase_3"/>
    <property type="match status" value="2"/>
</dbReference>
<keyword evidence="18" id="KW-0378">Hydrolase</keyword>
<comment type="catalytic activity">
    <reaction evidence="30">
        <text>2-(5Z,8Z,11Z,14Z-eicosatetraenoyl)-glycerol + H2O = glycerol + (5Z,8Z,11Z,14Z)-eicosatetraenoate + H(+)</text>
        <dbReference type="Rhea" id="RHEA:26132"/>
        <dbReference type="ChEBI" id="CHEBI:15377"/>
        <dbReference type="ChEBI" id="CHEBI:15378"/>
        <dbReference type="ChEBI" id="CHEBI:17754"/>
        <dbReference type="ChEBI" id="CHEBI:32395"/>
        <dbReference type="ChEBI" id="CHEBI:52392"/>
    </reaction>
    <physiologicalReaction direction="left-to-right" evidence="30">
        <dbReference type="Rhea" id="RHEA:26133"/>
    </physiologicalReaction>
</comment>
<evidence type="ECO:0000256" key="19">
    <source>
        <dbReference type="ARBA" id="ARBA00022963"/>
    </source>
</evidence>
<evidence type="ECO:0000256" key="35">
    <source>
        <dbReference type="ARBA" id="ARBA00048674"/>
    </source>
</evidence>
<keyword evidence="20" id="KW-0443">Lipid metabolism</keyword>
<comment type="subcellular location">
    <subcellularLocation>
        <location evidence="3">Cell membrane</location>
    </subcellularLocation>
    <subcellularLocation>
        <location evidence="6">Cytoplasm</location>
        <location evidence="6">Cytosol</location>
    </subcellularLocation>
    <subcellularLocation>
        <location evidence="5">Lipid droplet</location>
    </subcellularLocation>
    <subcellularLocation>
        <location evidence="4">Membrane</location>
        <location evidence="4">Caveola</location>
    </subcellularLocation>
</comment>
<dbReference type="GO" id="GO:0047372">
    <property type="term" value="F:monoacylglycerol lipase activity"/>
    <property type="evidence" value="ECO:0007669"/>
    <property type="project" value="UniProtKB-EC"/>
</dbReference>
<evidence type="ECO:0000256" key="34">
    <source>
        <dbReference type="ARBA" id="ARBA00048657"/>
    </source>
</evidence>
<comment type="catalytic activity">
    <reaction evidence="37">
        <text>2,3-di-(9Z)-octadecenoyl-sn-glycerol + H2O = 2-(9Z-octadecenoyl)-glycerol + (9Z)-octadecenoate + H(+)</text>
        <dbReference type="Rhea" id="RHEA:38383"/>
        <dbReference type="ChEBI" id="CHEBI:15377"/>
        <dbReference type="ChEBI" id="CHEBI:15378"/>
        <dbReference type="ChEBI" id="CHEBI:30823"/>
        <dbReference type="ChEBI" id="CHEBI:73990"/>
        <dbReference type="ChEBI" id="CHEBI:75824"/>
    </reaction>
    <physiologicalReaction direction="left-to-right" evidence="37">
        <dbReference type="Rhea" id="RHEA:38384"/>
    </physiologicalReaction>
</comment>
<evidence type="ECO:0000256" key="17">
    <source>
        <dbReference type="ARBA" id="ARBA00022677"/>
    </source>
</evidence>
<dbReference type="GO" id="GO:0005811">
    <property type="term" value="C:lipid droplet"/>
    <property type="evidence" value="ECO:0007669"/>
    <property type="project" value="UniProtKB-SubCell"/>
</dbReference>
<comment type="catalytic activity">
    <reaction evidence="40">
        <text>2-(9Z-octadecenoyl)-glycerol + H2O = glycerol + (9Z)-octadecenoate + H(+)</text>
        <dbReference type="Rhea" id="RHEA:38491"/>
        <dbReference type="ChEBI" id="CHEBI:15377"/>
        <dbReference type="ChEBI" id="CHEBI:15378"/>
        <dbReference type="ChEBI" id="CHEBI:17754"/>
        <dbReference type="ChEBI" id="CHEBI:30823"/>
        <dbReference type="ChEBI" id="CHEBI:73990"/>
    </reaction>
    <physiologicalReaction direction="left-to-right" evidence="40">
        <dbReference type="Rhea" id="RHEA:38492"/>
    </physiologicalReaction>
</comment>
<evidence type="ECO:0000256" key="6">
    <source>
        <dbReference type="ARBA" id="ARBA00004514"/>
    </source>
</evidence>
<accession>A0A8C4QYG7</accession>
<dbReference type="InterPro" id="IPR010468">
    <property type="entry name" value="HSL_N"/>
</dbReference>
<evidence type="ECO:0000259" key="44">
    <source>
        <dbReference type="Pfam" id="PF06350"/>
    </source>
</evidence>
<sequence length="1066" mass="117068">MESRSEAAVNLSEERRADEEGGEEEEEDEEIDDEIEDDVSGRPIHCQSAAELARTLANLSSISHDSSQGNLNSHFTISLETIAEHASAMATLLPELQSQCHHFDAPGIQGNGYRSIISACHALLARTARRVRYVLSHTSLVTPSRLRTAVFRVTHNVAELKASASALHQFRSLLYIALAMQKAALELSGNKSTLTSVSSQTTAAHTSPPFNPASASDDSSMDHLSGHPLDSMINDLSGSPPCNPSEGPPDTPSDSNHPFLFLRYDLPLARAITQEQDAFLKSPFYGRCLGFQFDRGIRPFLQALVVAAATVSEANRTRSAFGYARSLLAGGRFAWDAEGRGERFEQALETEGVEFWQDFWNQTESGLLASVQTLTQYTVAINHILCLPPVPLTLPLASSHRPPSPPPTVTIPPPLAHFGPGPVRVRLLSAELREGQDSSEWLAPITHRTSSITKKSWVRRRNLKPLPRSANLIVHFHGGGFVSQTSRSHENYLREWSHQLSCPVVSVDYSLSPAAPFPRALEECFYTYAWSLCHAERLGWTGERVCVAGDSAGGNLAVGVCIRARSLGLTVPRGLLLAYPAMMLRPDPSPSRLLALSDPLLPLAVLTHCLRAYAGTPPPAVIRGEDVDNKFASPRSVSLGNASREWALDRLREWSQGASGLFDSWWKVKSAENGTHDDDDEMSATPWPLSWLLRLYSLSHAISPFLCSLNTFLAPILVSRSQSALPSSSPAHLSASSNQSWSCFFTQLIHPVVPGIDIDPYGQTSETFRYDQVPEHLSLAADDVKDRPVNESSINEKATPIFFVGEVGEVEEVEEVEEDEKENESNTEMSGQEQVMSWEEIFEGGLGTTEESSEGHSNDKSLLSSICEKEHSDPCKFIKGLKENKSPAFSIFPRGFTPLQKIARGKQNKQEEQDGEYQNDMKSKAKERNKEDRKGVRVERIMQKTDEESQGKLDDNDDEEKQQEFIPCPPLTNDPLVSPLLLSDKDLSGLPPTYILACEFDPMLDDSVALASRLSPLGRLSGFTLFPSLPHGCLSLSPLALKALSADASQVNVISTNVLRSFFSEA</sequence>
<keyword evidence="13" id="KW-1003">Cell membrane</keyword>
<dbReference type="SUPFAM" id="SSF53474">
    <property type="entry name" value="alpha/beta-Hydrolases"/>
    <property type="match status" value="2"/>
</dbReference>
<dbReference type="PROSITE" id="PS01174">
    <property type="entry name" value="LIPASE_GDXG_SER"/>
    <property type="match status" value="1"/>
</dbReference>
<comment type="pathway">
    <text evidence="8">Lipid metabolism.</text>
</comment>
<comment type="catalytic activity">
    <reaction evidence="31">
        <text>cholesteryl (9Z-octadecenoate) + H2O = cholesterol + (9Z)-octadecenoate + H(+)</text>
        <dbReference type="Rhea" id="RHEA:33875"/>
        <dbReference type="ChEBI" id="CHEBI:15377"/>
        <dbReference type="ChEBI" id="CHEBI:15378"/>
        <dbReference type="ChEBI" id="CHEBI:16113"/>
        <dbReference type="ChEBI" id="CHEBI:30823"/>
        <dbReference type="ChEBI" id="CHEBI:46898"/>
    </reaction>
    <physiologicalReaction direction="left-to-right" evidence="31">
        <dbReference type="Rhea" id="RHEA:33876"/>
    </physiologicalReaction>
</comment>
<feature type="compositionally biased region" description="Pro residues" evidence="43">
    <location>
        <begin position="241"/>
        <end position="251"/>
    </location>
</feature>
<keyword evidence="16" id="KW-0597">Phosphoprotein</keyword>
<dbReference type="Pfam" id="PF06350">
    <property type="entry name" value="HSL_N"/>
    <property type="match status" value="2"/>
</dbReference>
<comment type="catalytic activity">
    <reaction evidence="38">
        <text>a monoacylglycerol + H2O = glycerol + a fatty acid + H(+)</text>
        <dbReference type="Rhea" id="RHEA:15245"/>
        <dbReference type="ChEBI" id="CHEBI:15377"/>
        <dbReference type="ChEBI" id="CHEBI:15378"/>
        <dbReference type="ChEBI" id="CHEBI:17408"/>
        <dbReference type="ChEBI" id="CHEBI:17754"/>
        <dbReference type="ChEBI" id="CHEBI:28868"/>
        <dbReference type="EC" id="3.1.1.79"/>
    </reaction>
</comment>
<comment type="catalytic activity">
    <reaction evidence="28">
        <text>1-(9Z-octadecenoyl)-glycerol + H2O = glycerol + (9Z)-octadecenoate + H(+)</text>
        <dbReference type="Rhea" id="RHEA:38487"/>
        <dbReference type="ChEBI" id="CHEBI:15377"/>
        <dbReference type="ChEBI" id="CHEBI:15378"/>
        <dbReference type="ChEBI" id="CHEBI:17754"/>
        <dbReference type="ChEBI" id="CHEBI:30823"/>
        <dbReference type="ChEBI" id="CHEBI:75342"/>
    </reaction>
    <physiologicalReaction direction="left-to-right" evidence="28">
        <dbReference type="Rhea" id="RHEA:38488"/>
    </physiologicalReaction>
</comment>
<evidence type="ECO:0000256" key="4">
    <source>
        <dbReference type="ARBA" id="ARBA00004345"/>
    </source>
</evidence>
<comment type="catalytic activity">
    <reaction evidence="41">
        <text>1,2-di-(9Z-octadecenoyl)-sn-glycerol + H2O = (9Z-octadecenoyl)-glycerol + (9Z)-octadecenoate + H(+)</text>
        <dbReference type="Rhea" id="RHEA:39935"/>
        <dbReference type="ChEBI" id="CHEBI:15377"/>
        <dbReference type="ChEBI" id="CHEBI:15378"/>
        <dbReference type="ChEBI" id="CHEBI:30823"/>
        <dbReference type="ChEBI" id="CHEBI:52333"/>
        <dbReference type="ChEBI" id="CHEBI:75937"/>
    </reaction>
    <physiologicalReaction direction="left-to-right" evidence="41">
        <dbReference type="Rhea" id="RHEA:39936"/>
    </physiologicalReaction>
</comment>
<evidence type="ECO:0000256" key="27">
    <source>
        <dbReference type="ARBA" id="ARBA00046695"/>
    </source>
</evidence>
<keyword evidence="47" id="KW-1185">Reference proteome</keyword>
<feature type="region of interest" description="Disordered" evidence="43">
    <location>
        <begin position="903"/>
        <end position="962"/>
    </location>
</feature>
<dbReference type="PROSITE" id="PS01173">
    <property type="entry name" value="LIPASE_GDXG_HIS"/>
    <property type="match status" value="1"/>
</dbReference>
<dbReference type="GO" id="GO:0004771">
    <property type="term" value="F:sterol ester esterase activity"/>
    <property type="evidence" value="ECO:0007669"/>
    <property type="project" value="TreeGrafter"/>
</dbReference>
<keyword evidence="22" id="KW-1207">Sterol metabolism</keyword>
<evidence type="ECO:0000256" key="36">
    <source>
        <dbReference type="ARBA" id="ARBA00049053"/>
    </source>
</evidence>
<comment type="similarity">
    <text evidence="9">Belongs to the 'GDXG' lipolytic enzyme family.</text>
</comment>
<evidence type="ECO:0000256" key="18">
    <source>
        <dbReference type="ARBA" id="ARBA00022801"/>
    </source>
</evidence>
<name>A0A8C4QYG7_EPTBU</name>
<feature type="domain" description="Alpha/beta hydrolase fold-3" evidence="45">
    <location>
        <begin position="967"/>
        <end position="1034"/>
    </location>
</feature>
<evidence type="ECO:0000256" key="11">
    <source>
        <dbReference type="ARBA" id="ARBA00013254"/>
    </source>
</evidence>
<evidence type="ECO:0000256" key="32">
    <source>
        <dbReference type="ARBA" id="ARBA00047674"/>
    </source>
</evidence>
<evidence type="ECO:0000256" key="30">
    <source>
        <dbReference type="ARBA" id="ARBA00047476"/>
    </source>
</evidence>
<comment type="catalytic activity">
    <reaction evidence="33">
        <text>1,2,3-tri-(9Z-octadecenoyl)-glycerol + H2O = di-(9Z)-octadecenoylglycerol + (9Z)-octadecenoate + H(+)</text>
        <dbReference type="Rhea" id="RHEA:38575"/>
        <dbReference type="ChEBI" id="CHEBI:15377"/>
        <dbReference type="ChEBI" id="CHEBI:15378"/>
        <dbReference type="ChEBI" id="CHEBI:30823"/>
        <dbReference type="ChEBI" id="CHEBI:53753"/>
        <dbReference type="ChEBI" id="CHEBI:75945"/>
    </reaction>
    <physiologicalReaction direction="left-to-right" evidence="33">
        <dbReference type="Rhea" id="RHEA:38576"/>
    </physiologicalReaction>
</comment>
<dbReference type="PANTHER" id="PTHR23025:SF3">
    <property type="entry name" value="HORMONE-SENSITIVE LIPASE"/>
    <property type="match status" value="1"/>
</dbReference>
<evidence type="ECO:0000256" key="24">
    <source>
        <dbReference type="ARBA" id="ARBA00023406"/>
    </source>
</evidence>
<evidence type="ECO:0000256" key="21">
    <source>
        <dbReference type="ARBA" id="ARBA00023136"/>
    </source>
</evidence>
<evidence type="ECO:0000256" key="26">
    <source>
        <dbReference type="ARBA" id="ARBA00031112"/>
    </source>
</evidence>
<feature type="domain" description="Hormone-sensitive lipase N-terminal" evidence="44">
    <location>
        <begin position="254"/>
        <end position="437"/>
    </location>
</feature>
<evidence type="ECO:0000256" key="38">
    <source>
        <dbReference type="ARBA" id="ARBA00049208"/>
    </source>
</evidence>
<comment type="catalytic activity">
    <reaction evidence="29">
        <text>1,2-di-(9Z-octadecenoyl)-glycerol + H2O = 2-(9Z-octadecenoyl)-glycerol + (9Z)-octadecenoate + H(+)</text>
        <dbReference type="Rhea" id="RHEA:38659"/>
        <dbReference type="ChEBI" id="CHEBI:15377"/>
        <dbReference type="ChEBI" id="CHEBI:15378"/>
        <dbReference type="ChEBI" id="CHEBI:30823"/>
        <dbReference type="ChEBI" id="CHEBI:52323"/>
        <dbReference type="ChEBI" id="CHEBI:73990"/>
    </reaction>
    <physiologicalReaction direction="left-to-right" evidence="29">
        <dbReference type="Rhea" id="RHEA:38660"/>
    </physiologicalReaction>
</comment>
<evidence type="ECO:0000256" key="25">
    <source>
        <dbReference type="ARBA" id="ARBA00030031"/>
    </source>
</evidence>
<feature type="region of interest" description="Disordered" evidence="43">
    <location>
        <begin position="1"/>
        <end position="40"/>
    </location>
</feature>
<dbReference type="GO" id="GO:0005901">
    <property type="term" value="C:caveola"/>
    <property type="evidence" value="ECO:0007669"/>
    <property type="project" value="UniProtKB-SubCell"/>
</dbReference>
<keyword evidence="14" id="KW-0963">Cytoplasm</keyword>
<evidence type="ECO:0000256" key="2">
    <source>
        <dbReference type="ARBA" id="ARBA00001613"/>
    </source>
</evidence>
<evidence type="ECO:0000256" key="40">
    <source>
        <dbReference type="ARBA" id="ARBA00049461"/>
    </source>
</evidence>
<comment type="subunit">
    <text evidence="27">Monomer and homodimer. Interacts with CAVIN1 in the adipocyte cytoplasm. Interacts with PLIN5.</text>
</comment>
<protein>
    <recommendedName>
        <fullName evidence="12">Hormone-sensitive lipase</fullName>
        <ecNumber evidence="11">3.1.1.23</ecNumber>
        <ecNumber evidence="10">3.1.1.79</ecNumber>
    </recommendedName>
    <alternativeName>
        <fullName evidence="26">Monoacylglycerol lipase LIPE</fullName>
    </alternativeName>
    <alternativeName>
        <fullName evidence="25">Retinyl ester hydrolase</fullName>
    </alternativeName>
</protein>
<evidence type="ECO:0000256" key="16">
    <source>
        <dbReference type="ARBA" id="ARBA00022553"/>
    </source>
</evidence>
<evidence type="ECO:0000256" key="1">
    <source>
        <dbReference type="ARBA" id="ARBA00000803"/>
    </source>
</evidence>
<reference evidence="46" key="2">
    <citation type="submission" date="2025-09" db="UniProtKB">
        <authorList>
            <consortium name="Ensembl"/>
        </authorList>
    </citation>
    <scope>IDENTIFICATION</scope>
</reference>
<evidence type="ECO:0000256" key="23">
    <source>
        <dbReference type="ARBA" id="ARBA00023221"/>
    </source>
</evidence>
<evidence type="ECO:0000256" key="39">
    <source>
        <dbReference type="ARBA" id="ARBA00049372"/>
    </source>
</evidence>
<evidence type="ECO:0000256" key="20">
    <source>
        <dbReference type="ARBA" id="ARBA00023098"/>
    </source>
</evidence>
<evidence type="ECO:0000256" key="22">
    <source>
        <dbReference type="ARBA" id="ARBA00023166"/>
    </source>
</evidence>
<dbReference type="AlphaFoldDB" id="A0A8C4QYG7"/>
<dbReference type="Ensembl" id="ENSEBUT00000023090.1">
    <property type="protein sequence ID" value="ENSEBUP00000022514.1"/>
    <property type="gene ID" value="ENSEBUG00000013850.1"/>
</dbReference>
<dbReference type="EC" id="3.1.1.23" evidence="11"/>
<evidence type="ECO:0000256" key="13">
    <source>
        <dbReference type="ARBA" id="ARBA00022475"/>
    </source>
</evidence>
<evidence type="ECO:0000256" key="41">
    <source>
        <dbReference type="ARBA" id="ARBA00049519"/>
    </source>
</evidence>
<organism evidence="46 47">
    <name type="scientific">Eptatretus burgeri</name>
    <name type="common">Inshore hagfish</name>
    <dbReference type="NCBI Taxonomy" id="7764"/>
    <lineage>
        <taxon>Eukaryota</taxon>
        <taxon>Metazoa</taxon>
        <taxon>Chordata</taxon>
        <taxon>Craniata</taxon>
        <taxon>Vertebrata</taxon>
        <taxon>Cyclostomata</taxon>
        <taxon>Myxini</taxon>
        <taxon>Myxiniformes</taxon>
        <taxon>Myxinidae</taxon>
        <taxon>Eptatretinae</taxon>
        <taxon>Eptatretus</taxon>
    </lineage>
</organism>
<evidence type="ECO:0000256" key="29">
    <source>
        <dbReference type="ARBA" id="ARBA00047458"/>
    </source>
</evidence>
<evidence type="ECO:0000256" key="33">
    <source>
        <dbReference type="ARBA" id="ARBA00048386"/>
    </source>
</evidence>
<evidence type="ECO:0000256" key="37">
    <source>
        <dbReference type="ARBA" id="ARBA00049143"/>
    </source>
</evidence>
<evidence type="ECO:0000256" key="8">
    <source>
        <dbReference type="ARBA" id="ARBA00005189"/>
    </source>
</evidence>
<dbReference type="InterPro" id="IPR002168">
    <property type="entry name" value="Lipase_GDXG_HIS_AS"/>
</dbReference>
<comment type="catalytic activity">
    <reaction evidence="1">
        <text>a triacylglycerol + H2O = a diacylglycerol + a fatty acid + H(+)</text>
        <dbReference type="Rhea" id="RHEA:12044"/>
        <dbReference type="ChEBI" id="CHEBI:15377"/>
        <dbReference type="ChEBI" id="CHEBI:15378"/>
        <dbReference type="ChEBI" id="CHEBI:17855"/>
        <dbReference type="ChEBI" id="CHEBI:18035"/>
        <dbReference type="ChEBI" id="CHEBI:28868"/>
        <dbReference type="EC" id="3.1.1.79"/>
    </reaction>
</comment>
<keyword evidence="19" id="KW-0442">Lipid degradation</keyword>
<dbReference type="PANTHER" id="PTHR23025">
    <property type="entry name" value="TRIACYLGLYCEROL LIPASE"/>
    <property type="match status" value="1"/>
</dbReference>
<evidence type="ECO:0000256" key="10">
    <source>
        <dbReference type="ARBA" id="ARBA00013088"/>
    </source>
</evidence>
<evidence type="ECO:0000313" key="46">
    <source>
        <dbReference type="Ensembl" id="ENSEBUP00000022514.1"/>
    </source>
</evidence>
<evidence type="ECO:0000256" key="9">
    <source>
        <dbReference type="ARBA" id="ARBA00010515"/>
    </source>
</evidence>
<comment type="catalytic activity">
    <reaction evidence="39">
        <text>1,3-di-(9Z-octadecenoyl)-glycerol + H2O = 1-(9Z-octadecenoyl)-glycerol + (9Z)-octadecenoate + H(+)</text>
        <dbReference type="Rhea" id="RHEA:39939"/>
        <dbReference type="ChEBI" id="CHEBI:15377"/>
        <dbReference type="ChEBI" id="CHEBI:15378"/>
        <dbReference type="ChEBI" id="CHEBI:30823"/>
        <dbReference type="ChEBI" id="CHEBI:75342"/>
        <dbReference type="ChEBI" id="CHEBI:75735"/>
    </reaction>
    <physiologicalReaction direction="left-to-right" evidence="39">
        <dbReference type="Rhea" id="RHEA:39940"/>
    </physiologicalReaction>
</comment>
<keyword evidence="17" id="KW-0551">Lipid droplet</keyword>
<evidence type="ECO:0000256" key="14">
    <source>
        <dbReference type="ARBA" id="ARBA00022490"/>
    </source>
</evidence>
<evidence type="ECO:0000256" key="42">
    <source>
        <dbReference type="PROSITE-ProRule" id="PRU10038"/>
    </source>
</evidence>
<evidence type="ECO:0000256" key="5">
    <source>
        <dbReference type="ARBA" id="ARBA00004502"/>
    </source>
</evidence>
<evidence type="ECO:0000256" key="7">
    <source>
        <dbReference type="ARBA" id="ARBA00004879"/>
    </source>
</evidence>
<feature type="region of interest" description="Disordered" evidence="43">
    <location>
        <begin position="814"/>
        <end position="834"/>
    </location>
</feature>
<comment type="catalytic activity">
    <reaction evidence="34">
        <text>1,2-di-(9Z-octadecenoyl)-glycerol + (9Z)-octadecenoate + H(+) = 1,2,3-tri-(9Z-octadecenoyl)-glycerol + H2O</text>
        <dbReference type="Rhea" id="RHEA:38379"/>
        <dbReference type="ChEBI" id="CHEBI:15377"/>
        <dbReference type="ChEBI" id="CHEBI:15378"/>
        <dbReference type="ChEBI" id="CHEBI:30823"/>
        <dbReference type="ChEBI" id="CHEBI:52323"/>
        <dbReference type="ChEBI" id="CHEBI:53753"/>
    </reaction>
    <physiologicalReaction direction="right-to-left" evidence="34">
        <dbReference type="Rhea" id="RHEA:38381"/>
    </physiologicalReaction>
</comment>
<comment type="catalytic activity">
    <reaction evidence="36">
        <text>all-trans-retinyl hexadecanoate + H2O = all-trans-retinol + hexadecanoate + H(+)</text>
        <dbReference type="Rhea" id="RHEA:13933"/>
        <dbReference type="ChEBI" id="CHEBI:7896"/>
        <dbReference type="ChEBI" id="CHEBI:15377"/>
        <dbReference type="ChEBI" id="CHEBI:15378"/>
        <dbReference type="ChEBI" id="CHEBI:17336"/>
        <dbReference type="ChEBI" id="CHEBI:17616"/>
    </reaction>
    <physiologicalReaction direction="left-to-right" evidence="36">
        <dbReference type="Rhea" id="RHEA:13934"/>
    </physiologicalReaction>
</comment>
<dbReference type="EC" id="3.1.1.79" evidence="10"/>
<dbReference type="UniPathway" id="UPA00256"/>
<evidence type="ECO:0000256" key="31">
    <source>
        <dbReference type="ARBA" id="ARBA00047653"/>
    </source>
</evidence>
<dbReference type="InterPro" id="IPR029058">
    <property type="entry name" value="AB_hydrolase_fold"/>
</dbReference>
<dbReference type="Gene3D" id="3.40.50.1820">
    <property type="entry name" value="alpha/beta hydrolase"/>
    <property type="match status" value="2"/>
</dbReference>
<evidence type="ECO:0000256" key="15">
    <source>
        <dbReference type="ARBA" id="ARBA00022548"/>
    </source>
</evidence>
<evidence type="ECO:0000256" key="3">
    <source>
        <dbReference type="ARBA" id="ARBA00004236"/>
    </source>
</evidence>
<dbReference type="GeneTree" id="ENSGT00730000111056"/>
<dbReference type="InterPro" id="IPR013094">
    <property type="entry name" value="AB_hydrolase_3"/>
</dbReference>
<feature type="compositionally biased region" description="Basic and acidic residues" evidence="43">
    <location>
        <begin position="919"/>
        <end position="954"/>
    </location>
</feature>
<dbReference type="GO" id="GO:0005829">
    <property type="term" value="C:cytosol"/>
    <property type="evidence" value="ECO:0007669"/>
    <property type="project" value="UniProtKB-SubCell"/>
</dbReference>
<evidence type="ECO:0000256" key="28">
    <source>
        <dbReference type="ARBA" id="ARBA00047438"/>
    </source>
</evidence>
<keyword evidence="23" id="KW-0753">Steroid metabolism</keyword>
<evidence type="ECO:0000313" key="47">
    <source>
        <dbReference type="Proteomes" id="UP000694388"/>
    </source>
</evidence>
<feature type="region of interest" description="Disordered" evidence="43">
    <location>
        <begin position="198"/>
        <end position="254"/>
    </location>
</feature>
<dbReference type="Proteomes" id="UP000694388">
    <property type="component" value="Unplaced"/>
</dbReference>
<feature type="domain" description="Alpha/beta hydrolase fold-3" evidence="45">
    <location>
        <begin position="473"/>
        <end position="615"/>
    </location>
</feature>
<comment type="catalytic activity">
    <reaction evidence="24">
        <text>1-O-hexadecyl-2-acetyl-sn-glycerol + H2O = 1-O-hexadecyl-sn-glycerol + acetate + H(+)</text>
        <dbReference type="Rhea" id="RHEA:38563"/>
        <dbReference type="ChEBI" id="CHEBI:15377"/>
        <dbReference type="ChEBI" id="CHEBI:15378"/>
        <dbReference type="ChEBI" id="CHEBI:30089"/>
        <dbReference type="ChEBI" id="CHEBI:34115"/>
        <dbReference type="ChEBI" id="CHEBI:75936"/>
    </reaction>
    <physiologicalReaction direction="left-to-right" evidence="24">
        <dbReference type="Rhea" id="RHEA:38564"/>
    </physiologicalReaction>
</comment>
<reference evidence="46" key="1">
    <citation type="submission" date="2025-08" db="UniProtKB">
        <authorList>
            <consortium name="Ensembl"/>
        </authorList>
    </citation>
    <scope>IDENTIFICATION</scope>
</reference>
<comment type="catalytic activity">
    <reaction evidence="35">
        <text>1,2-di-(9Z-octadecenoyl)-glycerol + H2O = (9Z-octadecenoyl)-glycerol + (9Z)-octadecenoate + H(+)</text>
        <dbReference type="Rhea" id="RHEA:38455"/>
        <dbReference type="ChEBI" id="CHEBI:15377"/>
        <dbReference type="ChEBI" id="CHEBI:15378"/>
        <dbReference type="ChEBI" id="CHEBI:30823"/>
        <dbReference type="ChEBI" id="CHEBI:52323"/>
        <dbReference type="ChEBI" id="CHEBI:75937"/>
    </reaction>
    <physiologicalReaction direction="left-to-right" evidence="35">
        <dbReference type="Rhea" id="RHEA:38456"/>
    </physiologicalReaction>
</comment>
<feature type="compositionally biased region" description="Acidic residues" evidence="43">
    <location>
        <begin position="20"/>
        <end position="38"/>
    </location>
</feature>
<evidence type="ECO:0000256" key="43">
    <source>
        <dbReference type="SAM" id="MobiDB-lite"/>
    </source>
</evidence>
<comment type="pathway">
    <text evidence="7">Glycerolipid metabolism; triacylglycerol degradation.</text>
</comment>
<dbReference type="GO" id="GO:0019433">
    <property type="term" value="P:triglyceride catabolic process"/>
    <property type="evidence" value="ECO:0007669"/>
    <property type="project" value="UniProtKB-UniPathway"/>
</dbReference>
<evidence type="ECO:0000256" key="12">
    <source>
        <dbReference type="ARBA" id="ARBA00015845"/>
    </source>
</evidence>
<feature type="domain" description="Hormone-sensitive lipase N-terminal" evidence="44">
    <location>
        <begin position="62"/>
        <end position="184"/>
    </location>
</feature>
<dbReference type="GO" id="GO:0008203">
    <property type="term" value="P:cholesterol metabolic process"/>
    <property type="evidence" value="ECO:0007669"/>
    <property type="project" value="UniProtKB-KW"/>
</dbReference>
<dbReference type="GO" id="GO:0004806">
    <property type="term" value="F:triacylglycerol lipase activity"/>
    <property type="evidence" value="ECO:0007669"/>
    <property type="project" value="TreeGrafter"/>
</dbReference>
<dbReference type="InterPro" id="IPR033140">
    <property type="entry name" value="Lipase_GDXG_put_SER_AS"/>
</dbReference>
<keyword evidence="15" id="KW-0153">Cholesterol metabolism</keyword>
<feature type="active site" evidence="42">
    <location>
        <position position="551"/>
    </location>
</feature>
<proteinExistence type="inferred from homology"/>